<organism evidence="15 16">
    <name type="scientific">Saitozyma podzolica</name>
    <dbReference type="NCBI Taxonomy" id="1890683"/>
    <lineage>
        <taxon>Eukaryota</taxon>
        <taxon>Fungi</taxon>
        <taxon>Dikarya</taxon>
        <taxon>Basidiomycota</taxon>
        <taxon>Agaricomycotina</taxon>
        <taxon>Tremellomycetes</taxon>
        <taxon>Tremellales</taxon>
        <taxon>Trimorphomycetaceae</taxon>
        <taxon>Saitozyma</taxon>
    </lineage>
</organism>
<comment type="catalytic activity">
    <reaction evidence="11">
        <text>ATP + H2O = ADP + phosphate + H(+)</text>
        <dbReference type="Rhea" id="RHEA:13065"/>
        <dbReference type="ChEBI" id="CHEBI:15377"/>
        <dbReference type="ChEBI" id="CHEBI:15378"/>
        <dbReference type="ChEBI" id="CHEBI:30616"/>
        <dbReference type="ChEBI" id="CHEBI:43474"/>
        <dbReference type="ChEBI" id="CHEBI:456216"/>
    </reaction>
    <physiologicalReaction direction="left-to-right" evidence="11">
        <dbReference type="Rhea" id="RHEA:13066"/>
    </physiologicalReaction>
</comment>
<dbReference type="InterPro" id="IPR050747">
    <property type="entry name" value="Mitochondrial_chaperone_BCS1"/>
</dbReference>
<reference evidence="15 16" key="1">
    <citation type="submission" date="2018-11" db="EMBL/GenBank/DDBJ databases">
        <title>Genome sequence of Saitozyma podzolica DSM 27192.</title>
        <authorList>
            <person name="Aliyu H."/>
            <person name="Gorte O."/>
            <person name="Ochsenreither K."/>
        </authorList>
    </citation>
    <scope>NUCLEOTIDE SEQUENCE [LARGE SCALE GENOMIC DNA]</scope>
    <source>
        <strain evidence="15 16">DSM 27192</strain>
    </source>
</reference>
<evidence type="ECO:0000256" key="2">
    <source>
        <dbReference type="ARBA" id="ARBA00007448"/>
    </source>
</evidence>
<dbReference type="GO" id="GO:0034551">
    <property type="term" value="P:mitochondrial respiratory chain complex III assembly"/>
    <property type="evidence" value="ECO:0007669"/>
    <property type="project" value="UniProtKB-ARBA"/>
</dbReference>
<keyword evidence="3" id="KW-0812">Transmembrane</keyword>
<dbReference type="PROSITE" id="PS00674">
    <property type="entry name" value="AAA"/>
    <property type="match status" value="1"/>
</dbReference>
<evidence type="ECO:0008006" key="17">
    <source>
        <dbReference type="Google" id="ProtNLM"/>
    </source>
</evidence>
<accession>A0A427YQH4</accession>
<feature type="region of interest" description="Disordered" evidence="12">
    <location>
        <begin position="124"/>
        <end position="153"/>
    </location>
</feature>
<name>A0A427YQH4_9TREE</name>
<feature type="domain" description="AAA+ ATPase" evidence="13">
    <location>
        <begin position="317"/>
        <end position="448"/>
    </location>
</feature>
<keyword evidence="16" id="KW-1185">Reference proteome</keyword>
<keyword evidence="7" id="KW-0067">ATP-binding</keyword>
<evidence type="ECO:0000256" key="7">
    <source>
        <dbReference type="ARBA" id="ARBA00022840"/>
    </source>
</evidence>
<dbReference type="GO" id="GO:0005524">
    <property type="term" value="F:ATP binding"/>
    <property type="evidence" value="ECO:0007669"/>
    <property type="project" value="UniProtKB-KW"/>
</dbReference>
<keyword evidence="6" id="KW-0378">Hydrolase</keyword>
<dbReference type="STRING" id="1890683.A0A427YQH4"/>
<feature type="compositionally biased region" description="Low complexity" evidence="12">
    <location>
        <begin position="1"/>
        <end position="22"/>
    </location>
</feature>
<feature type="domain" description="BCS1 N-terminal" evidence="14">
    <location>
        <begin position="74"/>
        <end position="286"/>
    </location>
</feature>
<feature type="region of interest" description="Disordered" evidence="12">
    <location>
        <begin position="584"/>
        <end position="605"/>
    </location>
</feature>
<evidence type="ECO:0000259" key="13">
    <source>
        <dbReference type="SMART" id="SM00382"/>
    </source>
</evidence>
<evidence type="ECO:0000313" key="16">
    <source>
        <dbReference type="Proteomes" id="UP000279259"/>
    </source>
</evidence>
<dbReference type="PANTHER" id="PTHR23070">
    <property type="entry name" value="BCS1 AAA-TYPE ATPASE"/>
    <property type="match status" value="1"/>
</dbReference>
<evidence type="ECO:0000256" key="9">
    <source>
        <dbReference type="ARBA" id="ARBA00023128"/>
    </source>
</evidence>
<dbReference type="GO" id="GO:0016887">
    <property type="term" value="F:ATP hydrolysis activity"/>
    <property type="evidence" value="ECO:0007669"/>
    <property type="project" value="InterPro"/>
</dbReference>
<dbReference type="Pfam" id="PF08740">
    <property type="entry name" value="BCS1_N"/>
    <property type="match status" value="1"/>
</dbReference>
<feature type="compositionally biased region" description="Basic and acidic residues" evidence="12">
    <location>
        <begin position="584"/>
        <end position="593"/>
    </location>
</feature>
<dbReference type="InterPro" id="IPR003593">
    <property type="entry name" value="AAA+_ATPase"/>
</dbReference>
<evidence type="ECO:0000313" key="15">
    <source>
        <dbReference type="EMBL" id="RSH93364.1"/>
    </source>
</evidence>
<dbReference type="SUPFAM" id="SSF52540">
    <property type="entry name" value="P-loop containing nucleoside triphosphate hydrolases"/>
    <property type="match status" value="1"/>
</dbReference>
<evidence type="ECO:0000256" key="4">
    <source>
        <dbReference type="ARBA" id="ARBA00022741"/>
    </source>
</evidence>
<keyword evidence="4" id="KW-0547">Nucleotide-binding</keyword>
<keyword evidence="8" id="KW-1133">Transmembrane helix</keyword>
<feature type="compositionally biased region" description="Low complexity" evidence="12">
    <location>
        <begin position="131"/>
        <end position="149"/>
    </location>
</feature>
<keyword evidence="10" id="KW-0472">Membrane</keyword>
<dbReference type="InterPro" id="IPR003960">
    <property type="entry name" value="ATPase_AAA_CS"/>
</dbReference>
<comment type="similarity">
    <text evidence="2">Belongs to the AAA ATPase family. BCS1 subfamily.</text>
</comment>
<keyword evidence="5" id="KW-0999">Mitochondrion inner membrane</keyword>
<evidence type="ECO:0000256" key="8">
    <source>
        <dbReference type="ARBA" id="ARBA00022989"/>
    </source>
</evidence>
<dbReference type="InterPro" id="IPR014851">
    <property type="entry name" value="BCS1_N"/>
</dbReference>
<dbReference type="CDD" id="cd19510">
    <property type="entry name" value="RecA-like_BCS1"/>
    <property type="match status" value="1"/>
</dbReference>
<dbReference type="EMBL" id="RSCD01000004">
    <property type="protein sequence ID" value="RSH93364.1"/>
    <property type="molecule type" value="Genomic_DNA"/>
</dbReference>
<dbReference type="Gene3D" id="3.40.50.300">
    <property type="entry name" value="P-loop containing nucleotide triphosphate hydrolases"/>
    <property type="match status" value="1"/>
</dbReference>
<dbReference type="InterPro" id="IPR003959">
    <property type="entry name" value="ATPase_AAA_core"/>
</dbReference>
<sequence length="1124" mass="126769">MFRARPSPASSSDAEPSSQPSEVQAAMAGHVPETSMETSPTPIQATAVGAGGEGPFWQKMIADNPYFSAGAGLMGIGVALTALRRATTLGATFAQRRMLVTLEIPSKDRSYPWFLEWMSSQSPKPAAIRDPSSSSSSTPTSSPAATVSAETPRGLRSLWKGKSPISLRSHELAVETTYKQHENGSSEAIFNLVPGPGTHYFRYRGAWFQVKRERDSKLMDLHSGTPWETLTLTTLSTSRHLFAPLLTEARSLAEASTEGKTVVYTAWGVEWRPFGKPRRRREMGSVVLAEGFAERVENDVRGFLGRAKWYAERGIPYRRGYLLHGPPGSGKTSFIQALAGSLSYNICLLNLSERGLTDDKLNHLLGLVPERSFILLEDVDSAFSRRVQTSEDGYKSSVTFSGLLNALDGVASSEERIIFMTTNHFERLDPALIRPGRVDMQELLDDAVGEQAQRLFVKFYGYGPGEERVWREGEEVLSPEEVLAMGQEVGTIVDEEKAKGRVVSMASLQGLFIRSGAREALDGLVLALSIPLLALLLANEWRIHETIAALPADHRAARRWEHADVDARALDLARLRRSFGTNRRKEVVAERTPQHHQSRSKRSETQLAELELGWGPADEQALQAAVSDHWPDWWGDADVVGPSPFDHRPSETEDKRRILFLTDYTDYLERMNTHTYEIVDAALRHPNVIVDVWGPGWKGYNQSIPLSRNVESRARRISQLERSVAVWNAAKRKAQDDWDGQERRRERRAWWGWAEVARTPGTVESFQAEPLHVGPWEVPEWGDGEGQSDVGEGCSDVRWDFVWTISDIFRANDPHLDSLSCGALLVQQLGDCHERRCLNEWYHQANNITLSKYAFELRELFGYEAIKEQFPGFEMGIFGHSPDTGTEWDFYPVPWANKTSNATMFGFDGSFYPIRTTITDHLRDLSPSQPPALVDRHRHPGYTLSIPVSAREVPLETYTTNHTLYANHLEIRRDFARGMREAQVCVFDASLERKMIRKFAQALLSGCVVVADLPTEHEEALSRFVIRLKPGWSIDRINKEIEKYLEQPDRLHQMAMDGFIYARRHLTTTRKISDVLMMADAYRQGERGYIYPHSFSSRCRSYWSGDEAWRPPWCPAEGYRGLEI</sequence>
<dbReference type="FunFam" id="3.40.50.300:FF:000768">
    <property type="entry name" value="Probable mitochondrial chaperone bcs1"/>
    <property type="match status" value="1"/>
</dbReference>
<gene>
    <name evidence="15" type="ORF">EHS25_007720</name>
</gene>
<evidence type="ECO:0000256" key="11">
    <source>
        <dbReference type="ARBA" id="ARBA00048778"/>
    </source>
</evidence>
<evidence type="ECO:0000256" key="12">
    <source>
        <dbReference type="SAM" id="MobiDB-lite"/>
    </source>
</evidence>
<dbReference type="GO" id="GO:0005743">
    <property type="term" value="C:mitochondrial inner membrane"/>
    <property type="evidence" value="ECO:0007669"/>
    <property type="project" value="UniProtKB-SubCell"/>
</dbReference>
<proteinExistence type="inferred from homology"/>
<protein>
    <recommendedName>
        <fullName evidence="17">Mitochondrial chaperone</fullName>
    </recommendedName>
</protein>
<evidence type="ECO:0000256" key="5">
    <source>
        <dbReference type="ARBA" id="ARBA00022792"/>
    </source>
</evidence>
<dbReference type="Pfam" id="PF00004">
    <property type="entry name" value="AAA"/>
    <property type="match status" value="1"/>
</dbReference>
<evidence type="ECO:0000256" key="3">
    <source>
        <dbReference type="ARBA" id="ARBA00022692"/>
    </source>
</evidence>
<dbReference type="InterPro" id="IPR027417">
    <property type="entry name" value="P-loop_NTPase"/>
</dbReference>
<dbReference type="OrthoDB" id="10251412at2759"/>
<comment type="subcellular location">
    <subcellularLocation>
        <location evidence="1">Mitochondrion inner membrane</location>
        <topology evidence="1">Single-pass membrane protein</topology>
    </subcellularLocation>
</comment>
<keyword evidence="9" id="KW-0496">Mitochondrion</keyword>
<comment type="caution">
    <text evidence="15">The sequence shown here is derived from an EMBL/GenBank/DDBJ whole genome shotgun (WGS) entry which is preliminary data.</text>
</comment>
<evidence type="ECO:0000259" key="14">
    <source>
        <dbReference type="SMART" id="SM01024"/>
    </source>
</evidence>
<evidence type="ECO:0000256" key="10">
    <source>
        <dbReference type="ARBA" id="ARBA00023136"/>
    </source>
</evidence>
<dbReference type="SMART" id="SM01024">
    <property type="entry name" value="BCS1_N"/>
    <property type="match status" value="1"/>
</dbReference>
<dbReference type="AlphaFoldDB" id="A0A427YQH4"/>
<dbReference type="SMART" id="SM00382">
    <property type="entry name" value="AAA"/>
    <property type="match status" value="1"/>
</dbReference>
<evidence type="ECO:0000256" key="6">
    <source>
        <dbReference type="ARBA" id="ARBA00022801"/>
    </source>
</evidence>
<feature type="region of interest" description="Disordered" evidence="12">
    <location>
        <begin position="1"/>
        <end position="41"/>
    </location>
</feature>
<dbReference type="Proteomes" id="UP000279259">
    <property type="component" value="Unassembled WGS sequence"/>
</dbReference>
<evidence type="ECO:0000256" key="1">
    <source>
        <dbReference type="ARBA" id="ARBA00004434"/>
    </source>
</evidence>